<dbReference type="SUPFAM" id="SSF47413">
    <property type="entry name" value="lambda repressor-like DNA-binding domains"/>
    <property type="match status" value="1"/>
</dbReference>
<protein>
    <submittedName>
        <fullName evidence="4">Helix-turn-helix domain-containing protein</fullName>
    </submittedName>
</protein>
<dbReference type="PROSITE" id="PS50943">
    <property type="entry name" value="HTH_CROC1"/>
    <property type="match status" value="1"/>
</dbReference>
<evidence type="ECO:0000256" key="2">
    <source>
        <dbReference type="SAM" id="Coils"/>
    </source>
</evidence>
<proteinExistence type="predicted"/>
<accession>A0ABT0CQ73</accession>
<feature type="coiled-coil region" evidence="2">
    <location>
        <begin position="88"/>
        <end position="115"/>
    </location>
</feature>
<comment type="caution">
    <text evidence="4">The sequence shown here is derived from an EMBL/GenBank/DDBJ whole genome shotgun (WGS) entry which is preliminary data.</text>
</comment>
<evidence type="ECO:0000256" key="1">
    <source>
        <dbReference type="ARBA" id="ARBA00023268"/>
    </source>
</evidence>
<dbReference type="Pfam" id="PF08990">
    <property type="entry name" value="Docking"/>
    <property type="match status" value="1"/>
</dbReference>
<keyword evidence="4" id="KW-0614">Plasmid</keyword>
<dbReference type="InterPro" id="IPR015083">
    <property type="entry name" value="NorB/c/GfsB-D-like_docking"/>
</dbReference>
<dbReference type="InterPro" id="IPR010982">
    <property type="entry name" value="Lambda_DNA-bd_dom_sf"/>
</dbReference>
<dbReference type="CDD" id="cd00093">
    <property type="entry name" value="HTH_XRE"/>
    <property type="match status" value="1"/>
</dbReference>
<geneLocation type="plasmid" evidence="4">
    <name>unnamed</name>
</geneLocation>
<evidence type="ECO:0000313" key="5">
    <source>
        <dbReference type="Proteomes" id="UP001201844"/>
    </source>
</evidence>
<dbReference type="Proteomes" id="UP001201844">
    <property type="component" value="Unassembled WGS sequence"/>
</dbReference>
<dbReference type="Pfam" id="PF13560">
    <property type="entry name" value="HTH_31"/>
    <property type="match status" value="1"/>
</dbReference>
<name>A0ABT0CQ73_9HYPH</name>
<keyword evidence="2" id="KW-0175">Coiled coil</keyword>
<evidence type="ECO:0000313" key="4">
    <source>
        <dbReference type="EMBL" id="MCJ8150760.1"/>
    </source>
</evidence>
<dbReference type="Gene3D" id="1.10.260.40">
    <property type="entry name" value="lambda repressor-like DNA-binding domains"/>
    <property type="match status" value="1"/>
</dbReference>
<reference evidence="4 5" key="1">
    <citation type="submission" date="2022-02" db="EMBL/GenBank/DDBJ databases">
        <title>Shinella B3.7 sp. nov., isolated from Sediment (Zhairuo Island).</title>
        <authorList>
            <person name="Chen G."/>
        </authorList>
    </citation>
    <scope>NUCLEOTIDE SEQUENCE [LARGE SCALE GENOMIC DNA]</scope>
    <source>
        <strain evidence="4 5">B3.7</strain>
        <plasmid evidence="4">unnamed</plasmid>
    </source>
</reference>
<gene>
    <name evidence="4" type="ORF">MKI86_16545</name>
</gene>
<dbReference type="EMBL" id="JAKVIN010000007">
    <property type="protein sequence ID" value="MCJ8150760.1"/>
    <property type="molecule type" value="Genomic_DNA"/>
</dbReference>
<keyword evidence="5" id="KW-1185">Reference proteome</keyword>
<organism evidence="4 5">
    <name type="scientific">Shinella sedimenti</name>
    <dbReference type="NCBI Taxonomy" id="2919913"/>
    <lineage>
        <taxon>Bacteria</taxon>
        <taxon>Pseudomonadati</taxon>
        <taxon>Pseudomonadota</taxon>
        <taxon>Alphaproteobacteria</taxon>
        <taxon>Hyphomicrobiales</taxon>
        <taxon>Rhizobiaceae</taxon>
        <taxon>Shinella</taxon>
    </lineage>
</organism>
<evidence type="ECO:0000259" key="3">
    <source>
        <dbReference type="PROSITE" id="PS50943"/>
    </source>
</evidence>
<feature type="domain" description="HTH cro/C1-type" evidence="3">
    <location>
        <begin position="18"/>
        <end position="72"/>
    </location>
</feature>
<dbReference type="InterPro" id="IPR001387">
    <property type="entry name" value="Cro/C1-type_HTH"/>
</dbReference>
<sequence>MFTEDLELHAEDTLGGRISLARATSGLSVEEAAERLGVLPESWKAWECDRDVPRANRLTMMAGILGASPSWFLTGQGYGPLAAPETERQVLRDALRQATADAEALNRRLRSIASRIEAS</sequence>
<dbReference type="RefSeq" id="WP_241602693.1">
    <property type="nucleotide sequence ID" value="NZ_JAKVIN010000007.1"/>
</dbReference>
<dbReference type="SMART" id="SM00530">
    <property type="entry name" value="HTH_XRE"/>
    <property type="match status" value="1"/>
</dbReference>
<keyword evidence="1" id="KW-0511">Multifunctional enzyme</keyword>